<dbReference type="RefSeq" id="YP_008125449.1">
    <property type="nucleotide sequence ID" value="NC_021529.2"/>
</dbReference>
<reference evidence="1 2" key="1">
    <citation type="journal article" date="2014" name="Genome Biol. Evol.">
        <title>Composite Conserved Promoter-Terminator Motifs (PeSLs) that Mediate Modular Shuffling in the Diverse T4-Like Myoviruses.</title>
        <authorList>
            <person name="Comeau A.M."/>
            <person name="Arbiol C."/>
            <person name="Krisch H.M."/>
        </authorList>
    </citation>
    <scope>NUCLEOTIDE SEQUENCE [LARGE SCALE GENOMIC DNA]</scope>
</reference>
<evidence type="ECO:0000313" key="1">
    <source>
        <dbReference type="EMBL" id="AGN30300.1"/>
    </source>
</evidence>
<evidence type="ECO:0000313" key="2">
    <source>
        <dbReference type="Proteomes" id="UP000201461"/>
    </source>
</evidence>
<name>R9TIT6_9CAUD</name>
<protein>
    <submittedName>
        <fullName evidence="1">Uncharacterized protein</fullName>
    </submittedName>
</protein>
<organism evidence="1 2">
    <name type="scientific">Vibrio phage nt-1</name>
    <dbReference type="NCBI Taxonomy" id="115992"/>
    <lineage>
        <taxon>Viruses</taxon>
        <taxon>Duplodnaviria</taxon>
        <taxon>Heunggongvirae</taxon>
        <taxon>Uroviricota</taxon>
        <taxon>Caudoviricetes</taxon>
        <taxon>Pantevenvirales</taxon>
        <taxon>Straboviridae</taxon>
        <taxon>Mylasvirus</taxon>
        <taxon>Mylasvirus persius</taxon>
    </lineage>
</organism>
<keyword evidence="2" id="KW-1185">Reference proteome</keyword>
<proteinExistence type="predicted"/>
<dbReference type="GeneID" id="15926754"/>
<dbReference type="KEGG" id="vg:15926754"/>
<accession>R9TIT6</accession>
<gene>
    <name evidence="1" type="ORF">VPFG_00301</name>
</gene>
<sequence length="125" mass="14468">MKRDLSRLTVTDIVYSADWTESMILHGEEHWATTKTTHGNYRLTGVQKDGEELPEFLSNDLEHIIEVVKQSILDRSANSYRRLERHVVLESSETVFHVRLGYGDADSRSPAKYLHEIKIEVVENE</sequence>
<dbReference type="EMBL" id="HQ317393">
    <property type="protein sequence ID" value="AGN30300.1"/>
    <property type="molecule type" value="Genomic_DNA"/>
</dbReference>
<dbReference type="Proteomes" id="UP000201461">
    <property type="component" value="Segment"/>
</dbReference>
<dbReference type="OrthoDB" id="23160at10239"/>